<sequence length="210" mass="24769">MADEKEEIENLKMEIEEMENLREALEERETMVEFLEREVKGMKQVNAEVDMKVRDLERKVGVLEVKEIEERSKRIRIEEELKDKVEDKKREIQGFKEKIKDLEKKILLAKKSEMEKWMNEKMKLEKALRESEDKARSMESIIHRWLLHEEAGKPERVKRTMTEKVFGALIRAVYGIHEEVKGVELQWPIVAAGSAAAIAVVIYLCFGKQR</sequence>
<keyword evidence="2" id="KW-1133">Transmembrane helix</keyword>
<keyword evidence="2" id="KW-0472">Membrane</keyword>
<feature type="transmembrane region" description="Helical" evidence="2">
    <location>
        <begin position="185"/>
        <end position="206"/>
    </location>
</feature>
<reference evidence="3 4" key="1">
    <citation type="submission" date="2024-03" db="EMBL/GenBank/DDBJ databases">
        <authorList>
            <person name="Martinez-Hernandez J."/>
        </authorList>
    </citation>
    <scope>NUCLEOTIDE SEQUENCE [LARGE SCALE GENOMIC DNA]</scope>
</reference>
<organism evidence="3 4">
    <name type="scientific">Lupinus luteus</name>
    <name type="common">European yellow lupine</name>
    <dbReference type="NCBI Taxonomy" id="3873"/>
    <lineage>
        <taxon>Eukaryota</taxon>
        <taxon>Viridiplantae</taxon>
        <taxon>Streptophyta</taxon>
        <taxon>Embryophyta</taxon>
        <taxon>Tracheophyta</taxon>
        <taxon>Spermatophyta</taxon>
        <taxon>Magnoliopsida</taxon>
        <taxon>eudicotyledons</taxon>
        <taxon>Gunneridae</taxon>
        <taxon>Pentapetalae</taxon>
        <taxon>rosids</taxon>
        <taxon>fabids</taxon>
        <taxon>Fabales</taxon>
        <taxon>Fabaceae</taxon>
        <taxon>Papilionoideae</taxon>
        <taxon>50 kb inversion clade</taxon>
        <taxon>genistoids sensu lato</taxon>
        <taxon>core genistoids</taxon>
        <taxon>Genisteae</taxon>
        <taxon>Lupinus</taxon>
    </lineage>
</organism>
<keyword evidence="2" id="KW-0812">Transmembrane</keyword>
<evidence type="ECO:0000256" key="1">
    <source>
        <dbReference type="SAM" id="Coils"/>
    </source>
</evidence>
<dbReference type="EMBL" id="CAXHTB010000009">
    <property type="protein sequence ID" value="CAL0311431.1"/>
    <property type="molecule type" value="Genomic_DNA"/>
</dbReference>
<keyword evidence="1" id="KW-0175">Coiled coil</keyword>
<accession>A0AAV1WQT9</accession>
<proteinExistence type="predicted"/>
<evidence type="ECO:0000313" key="3">
    <source>
        <dbReference type="EMBL" id="CAL0311431.1"/>
    </source>
</evidence>
<protein>
    <submittedName>
        <fullName evidence="3">Uncharacterized protein</fullName>
    </submittedName>
</protein>
<gene>
    <name evidence="3" type="ORF">LLUT_LOCUS12491</name>
</gene>
<feature type="coiled-coil region" evidence="1">
    <location>
        <begin position="1"/>
        <end position="141"/>
    </location>
</feature>
<comment type="caution">
    <text evidence="3">The sequence shown here is derived from an EMBL/GenBank/DDBJ whole genome shotgun (WGS) entry which is preliminary data.</text>
</comment>
<dbReference type="Proteomes" id="UP001497480">
    <property type="component" value="Unassembled WGS sequence"/>
</dbReference>
<evidence type="ECO:0000256" key="2">
    <source>
        <dbReference type="SAM" id="Phobius"/>
    </source>
</evidence>
<dbReference type="AlphaFoldDB" id="A0AAV1WQT9"/>
<evidence type="ECO:0000313" key="4">
    <source>
        <dbReference type="Proteomes" id="UP001497480"/>
    </source>
</evidence>
<name>A0AAV1WQT9_LUPLU</name>
<keyword evidence="4" id="KW-1185">Reference proteome</keyword>